<protein>
    <submittedName>
        <fullName evidence="2">Uncharacterized protein</fullName>
    </submittedName>
</protein>
<reference evidence="1 4" key="3">
    <citation type="submission" date="2016-04" db="EMBL/GenBank/DDBJ databases">
        <title>Complete genome sequence of Thermococcus chitonophagus type strain GC74.</title>
        <authorList>
            <person name="Oger P.M."/>
        </authorList>
    </citation>
    <scope>NUCLEOTIDE SEQUENCE [LARGE SCALE GENOMIC DNA]</scope>
    <source>
        <strain evidence="1 4">GC74</strain>
    </source>
</reference>
<proteinExistence type="predicted"/>
<organism evidence="2 3">
    <name type="scientific">Thermococcus chitonophagus</name>
    <dbReference type="NCBI Taxonomy" id="54262"/>
    <lineage>
        <taxon>Archaea</taxon>
        <taxon>Methanobacteriati</taxon>
        <taxon>Methanobacteriota</taxon>
        <taxon>Thermococci</taxon>
        <taxon>Thermococcales</taxon>
        <taxon>Thermococcaceae</taxon>
        <taxon>Thermococcus</taxon>
    </lineage>
</organism>
<dbReference type="Proteomes" id="UP000250189">
    <property type="component" value="Chromosome"/>
</dbReference>
<dbReference type="KEGG" id="tch:CHITON_1265"/>
<name>A0A170SLU9_9EURY</name>
<keyword evidence="4" id="KW-1185">Reference proteome</keyword>
<gene>
    <name evidence="1" type="ORF">A3L04_10155</name>
    <name evidence="2" type="ORF">CHITON_1265</name>
</gene>
<dbReference type="STRING" id="54262.CHITON_1265"/>
<evidence type="ECO:0000313" key="1">
    <source>
        <dbReference type="EMBL" id="ASJ17405.1"/>
    </source>
</evidence>
<reference evidence="2" key="1">
    <citation type="submission" date="2016-01" db="EMBL/GenBank/DDBJ databases">
        <authorList>
            <person name="McClelland M."/>
            <person name="Jain A."/>
            <person name="Saraogi P."/>
            <person name="Mendelson R."/>
            <person name="Westerman R."/>
            <person name="SanMiguel P."/>
            <person name="Csonka L."/>
        </authorList>
    </citation>
    <scope>NUCLEOTIDE SEQUENCE</scope>
    <source>
        <strain evidence="2">1</strain>
    </source>
</reference>
<dbReference type="Proteomes" id="UP000093069">
    <property type="component" value="Chromosome I"/>
</dbReference>
<sequence length="61" mass="7674">MIEHFNPWWRGRFKDDEDYRKWKESEIKWIPKEISEISLDPFPLNFLFGPTSRQNYHKIYL</sequence>
<dbReference type="GeneID" id="33322946"/>
<accession>A0A170SLU9</accession>
<dbReference type="AlphaFoldDB" id="A0A170SLU9"/>
<evidence type="ECO:0000313" key="3">
    <source>
        <dbReference type="Proteomes" id="UP000093069"/>
    </source>
</evidence>
<dbReference type="EMBL" id="CP015193">
    <property type="protein sequence ID" value="ASJ17405.1"/>
    <property type="molecule type" value="Genomic_DNA"/>
</dbReference>
<dbReference type="RefSeq" id="WP_068577796.1">
    <property type="nucleotide sequence ID" value="NZ_CP015193.1"/>
</dbReference>
<evidence type="ECO:0000313" key="4">
    <source>
        <dbReference type="Proteomes" id="UP000250189"/>
    </source>
</evidence>
<evidence type="ECO:0000313" key="2">
    <source>
        <dbReference type="EMBL" id="CUX78044.1"/>
    </source>
</evidence>
<reference evidence="3" key="2">
    <citation type="submission" date="2016-01" db="EMBL/GenBank/DDBJ databases">
        <authorList>
            <person name="Vorgias C.E."/>
        </authorList>
    </citation>
    <scope>NUCLEOTIDE SEQUENCE [LARGE SCALE GENOMIC DNA]</scope>
</reference>
<dbReference type="EMBL" id="LN999010">
    <property type="protein sequence ID" value="CUX78044.1"/>
    <property type="molecule type" value="Genomic_DNA"/>
</dbReference>